<dbReference type="Gene3D" id="3.30.160.380">
    <property type="entry name" value="Dicer dimerisation domain"/>
    <property type="match status" value="1"/>
</dbReference>
<keyword evidence="4" id="KW-0479">Metal-binding</keyword>
<keyword evidence="8" id="KW-0378">Hydrolase</keyword>
<evidence type="ECO:0000256" key="1">
    <source>
        <dbReference type="ARBA" id="ARBA00001936"/>
    </source>
</evidence>
<dbReference type="SMART" id="SM00358">
    <property type="entry name" value="DSRM"/>
    <property type="match status" value="2"/>
</dbReference>
<accession>A0A0C4W2N3</accession>
<dbReference type="Pfam" id="PF00270">
    <property type="entry name" value="DEAD"/>
    <property type="match status" value="1"/>
</dbReference>
<evidence type="ECO:0000259" key="19">
    <source>
        <dbReference type="PROSITE" id="PS50821"/>
    </source>
</evidence>
<feature type="domain" description="Dicer dsRNA-binding fold" evidence="22">
    <location>
        <begin position="601"/>
        <end position="694"/>
    </location>
</feature>
<dbReference type="FunFam" id="1.10.1520.10:FF:000004">
    <property type="entry name" value="Endoribonuclease dicer-like 1"/>
    <property type="match status" value="1"/>
</dbReference>
<dbReference type="GO" id="GO:0005634">
    <property type="term" value="C:nucleus"/>
    <property type="evidence" value="ECO:0007669"/>
    <property type="project" value="TreeGrafter"/>
</dbReference>
<dbReference type="Gene3D" id="2.170.260.10">
    <property type="entry name" value="paz domain"/>
    <property type="match status" value="1"/>
</dbReference>
<evidence type="ECO:0000259" key="18">
    <source>
        <dbReference type="PROSITE" id="PS50142"/>
    </source>
</evidence>
<dbReference type="Gene3D" id="3.30.160.20">
    <property type="match status" value="1"/>
</dbReference>
<keyword evidence="6" id="KW-0547">Nucleotide-binding</keyword>
<evidence type="ECO:0000256" key="16">
    <source>
        <dbReference type="SAM" id="MobiDB-lite"/>
    </source>
</evidence>
<evidence type="ECO:0000256" key="14">
    <source>
        <dbReference type="ARBA" id="ARBA00035116"/>
    </source>
</evidence>
<feature type="domain" description="Helicase ATP-binding" evidence="20">
    <location>
        <begin position="74"/>
        <end position="249"/>
    </location>
</feature>
<evidence type="ECO:0000256" key="15">
    <source>
        <dbReference type="PROSITE-ProRule" id="PRU00657"/>
    </source>
</evidence>
<organism evidence="23">
    <name type="scientific">Cycas revoluta</name>
    <name type="common">Sago palm</name>
    <dbReference type="NCBI Taxonomy" id="3396"/>
    <lineage>
        <taxon>Eukaryota</taxon>
        <taxon>Viridiplantae</taxon>
        <taxon>Streptophyta</taxon>
        <taxon>Embryophyta</taxon>
        <taxon>Tracheophyta</taxon>
        <taxon>Spermatophyta</taxon>
        <taxon>Cycadidae</taxon>
        <taxon>Cycadales</taxon>
        <taxon>Cycadaceae</taxon>
        <taxon>Cycas</taxon>
    </lineage>
</organism>
<dbReference type="PROSITE" id="PS00517">
    <property type="entry name" value="RNASE_3_1"/>
    <property type="match status" value="1"/>
</dbReference>
<feature type="domain" description="DRBM" evidence="17">
    <location>
        <begin position="1458"/>
        <end position="1525"/>
    </location>
</feature>
<dbReference type="GO" id="GO:0005737">
    <property type="term" value="C:cytoplasm"/>
    <property type="evidence" value="ECO:0007669"/>
    <property type="project" value="TreeGrafter"/>
</dbReference>
<comment type="cofactor">
    <cofactor evidence="1">
        <name>Mn(2+)</name>
        <dbReference type="ChEBI" id="CHEBI:29035"/>
    </cofactor>
</comment>
<dbReference type="Pfam" id="PF14709">
    <property type="entry name" value="DND1_DSRM"/>
    <property type="match status" value="1"/>
</dbReference>
<feature type="domain" description="RNase III" evidence="18">
    <location>
        <begin position="1283"/>
        <end position="1432"/>
    </location>
</feature>
<dbReference type="SMART" id="SM00490">
    <property type="entry name" value="HELICc"/>
    <property type="match status" value="1"/>
</dbReference>
<name>A0A0C4W2N3_CYCRE</name>
<dbReference type="GO" id="GO:0010267">
    <property type="term" value="P:ta-siRNA processing"/>
    <property type="evidence" value="ECO:0007669"/>
    <property type="project" value="UniProtKB-ARBA"/>
</dbReference>
<feature type="domain" description="Helicase C-terminal" evidence="21">
    <location>
        <begin position="420"/>
        <end position="572"/>
    </location>
</feature>
<dbReference type="PROSITE" id="PS50137">
    <property type="entry name" value="DS_RBD"/>
    <property type="match status" value="2"/>
</dbReference>
<comment type="similarity">
    <text evidence="14 15">Belongs to the helicase family. Dicer subfamily.</text>
</comment>
<dbReference type="InterPro" id="IPR005034">
    <property type="entry name" value="Dicer_dimerisation"/>
</dbReference>
<keyword evidence="12 15" id="KW-0694">RNA-binding</keyword>
<dbReference type="FunFam" id="3.30.160.380:FF:000001">
    <property type="entry name" value="Endoribonuclease dicer-like 1"/>
    <property type="match status" value="1"/>
</dbReference>
<dbReference type="InterPro" id="IPR000999">
    <property type="entry name" value="RNase_III_dom"/>
</dbReference>
<dbReference type="PROSITE" id="PS50821">
    <property type="entry name" value="PAZ"/>
    <property type="match status" value="1"/>
</dbReference>
<feature type="domain" description="DRBM" evidence="17">
    <location>
        <begin position="1786"/>
        <end position="1858"/>
    </location>
</feature>
<dbReference type="PANTHER" id="PTHR14950:SF46">
    <property type="entry name" value="ENDORIBONUCLEASE DICER HOMOLOG 3"/>
    <property type="match status" value="1"/>
</dbReference>
<dbReference type="EMBL" id="KJ473664">
    <property type="protein sequence ID" value="AJA90756.1"/>
    <property type="molecule type" value="mRNA"/>
</dbReference>
<dbReference type="GO" id="GO:0046872">
    <property type="term" value="F:metal ion binding"/>
    <property type="evidence" value="ECO:0007669"/>
    <property type="project" value="UniProtKB-KW"/>
</dbReference>
<keyword evidence="13" id="KW-0464">Manganese</keyword>
<dbReference type="InterPro" id="IPR036085">
    <property type="entry name" value="PAZ_dom_sf"/>
</dbReference>
<dbReference type="Pfam" id="PF00271">
    <property type="entry name" value="Helicase_C"/>
    <property type="match status" value="1"/>
</dbReference>
<evidence type="ECO:0000256" key="6">
    <source>
        <dbReference type="ARBA" id="ARBA00022741"/>
    </source>
</evidence>
<dbReference type="InterPro" id="IPR003100">
    <property type="entry name" value="PAZ_dom"/>
</dbReference>
<keyword evidence="11" id="KW-0460">Magnesium</keyword>
<feature type="domain" description="RNase III" evidence="18">
    <location>
        <begin position="1090"/>
        <end position="1242"/>
    </location>
</feature>
<evidence type="ECO:0000256" key="7">
    <source>
        <dbReference type="ARBA" id="ARBA00022759"/>
    </source>
</evidence>
<evidence type="ECO:0000256" key="2">
    <source>
        <dbReference type="ARBA" id="ARBA00001946"/>
    </source>
</evidence>
<evidence type="ECO:0000256" key="11">
    <source>
        <dbReference type="ARBA" id="ARBA00022842"/>
    </source>
</evidence>
<evidence type="ECO:0000313" key="23">
    <source>
        <dbReference type="EMBL" id="AJA90756.1"/>
    </source>
</evidence>
<keyword evidence="5" id="KW-0677">Repeat</keyword>
<evidence type="ECO:0000256" key="4">
    <source>
        <dbReference type="ARBA" id="ARBA00022723"/>
    </source>
</evidence>
<evidence type="ECO:0000259" key="17">
    <source>
        <dbReference type="PROSITE" id="PS50137"/>
    </source>
</evidence>
<dbReference type="Gene3D" id="3.40.50.300">
    <property type="entry name" value="P-loop containing nucleotide triphosphate hydrolases"/>
    <property type="match status" value="2"/>
</dbReference>
<evidence type="ECO:0000256" key="3">
    <source>
        <dbReference type="ARBA" id="ARBA00022722"/>
    </source>
</evidence>
<evidence type="ECO:0000256" key="8">
    <source>
        <dbReference type="ARBA" id="ARBA00022801"/>
    </source>
</evidence>
<dbReference type="GO" id="GO:0005524">
    <property type="term" value="F:ATP binding"/>
    <property type="evidence" value="ECO:0007669"/>
    <property type="project" value="UniProtKB-KW"/>
</dbReference>
<protein>
    <submittedName>
        <fullName evidence="23">Dicer-like 3</fullName>
    </submittedName>
</protein>
<dbReference type="SMART" id="SM00949">
    <property type="entry name" value="PAZ"/>
    <property type="match status" value="1"/>
</dbReference>
<dbReference type="PROSITE" id="PS51194">
    <property type="entry name" value="HELICASE_CTER"/>
    <property type="match status" value="1"/>
</dbReference>
<evidence type="ECO:0000256" key="12">
    <source>
        <dbReference type="ARBA" id="ARBA00022884"/>
    </source>
</evidence>
<dbReference type="Gene3D" id="1.10.1520.10">
    <property type="entry name" value="Ribonuclease III domain"/>
    <property type="match status" value="2"/>
</dbReference>
<dbReference type="Pfam" id="PF02170">
    <property type="entry name" value="PAZ"/>
    <property type="match status" value="1"/>
</dbReference>
<dbReference type="InterPro" id="IPR014001">
    <property type="entry name" value="Helicase_ATP-bd"/>
</dbReference>
<dbReference type="CDD" id="cd18034">
    <property type="entry name" value="DEXHc_dicer"/>
    <property type="match status" value="1"/>
</dbReference>
<evidence type="ECO:0000259" key="22">
    <source>
        <dbReference type="PROSITE" id="PS51327"/>
    </source>
</evidence>
<evidence type="ECO:0000256" key="9">
    <source>
        <dbReference type="ARBA" id="ARBA00022806"/>
    </source>
</evidence>
<keyword evidence="9" id="KW-0347">Helicase</keyword>
<dbReference type="SUPFAM" id="SSF101690">
    <property type="entry name" value="PAZ domain"/>
    <property type="match status" value="1"/>
</dbReference>
<dbReference type="PANTHER" id="PTHR14950">
    <property type="entry name" value="DICER-RELATED"/>
    <property type="match status" value="1"/>
</dbReference>
<keyword evidence="10" id="KW-0067">ATP-binding</keyword>
<dbReference type="Pfam" id="PF00636">
    <property type="entry name" value="Ribonuclease_3"/>
    <property type="match status" value="2"/>
</dbReference>
<comment type="cofactor">
    <cofactor evidence="2">
        <name>Mg(2+)</name>
        <dbReference type="ChEBI" id="CHEBI:18420"/>
    </cofactor>
</comment>
<dbReference type="SUPFAM" id="SSF69065">
    <property type="entry name" value="RNase III domain-like"/>
    <property type="match status" value="2"/>
</dbReference>
<dbReference type="GO" id="GO:0004386">
    <property type="term" value="F:helicase activity"/>
    <property type="evidence" value="ECO:0007669"/>
    <property type="project" value="UniProtKB-KW"/>
</dbReference>
<dbReference type="FunFam" id="3.40.50.300:FF:000705">
    <property type="entry name" value="Endoribonuclease dicer-like protein"/>
    <property type="match status" value="1"/>
</dbReference>
<evidence type="ECO:0000256" key="10">
    <source>
        <dbReference type="ARBA" id="ARBA00022840"/>
    </source>
</evidence>
<feature type="region of interest" description="Disordered" evidence="16">
    <location>
        <begin position="694"/>
        <end position="713"/>
    </location>
</feature>
<evidence type="ECO:0000259" key="20">
    <source>
        <dbReference type="PROSITE" id="PS51192"/>
    </source>
</evidence>
<evidence type="ECO:0000256" key="5">
    <source>
        <dbReference type="ARBA" id="ARBA00022737"/>
    </source>
</evidence>
<evidence type="ECO:0000256" key="13">
    <source>
        <dbReference type="ARBA" id="ARBA00023211"/>
    </source>
</evidence>
<dbReference type="SMART" id="SM00535">
    <property type="entry name" value="RIBOc"/>
    <property type="match status" value="2"/>
</dbReference>
<dbReference type="GO" id="GO:0004525">
    <property type="term" value="F:ribonuclease III activity"/>
    <property type="evidence" value="ECO:0007669"/>
    <property type="project" value="InterPro"/>
</dbReference>
<dbReference type="SMART" id="SM00487">
    <property type="entry name" value="DEXDc"/>
    <property type="match status" value="1"/>
</dbReference>
<dbReference type="PROSITE" id="PS51327">
    <property type="entry name" value="DICER_DSRBF"/>
    <property type="match status" value="1"/>
</dbReference>
<dbReference type="InterPro" id="IPR036389">
    <property type="entry name" value="RNase_III_sf"/>
</dbReference>
<dbReference type="SUPFAM" id="SSF52540">
    <property type="entry name" value="P-loop containing nucleoside triphosphate hydrolases"/>
    <property type="match status" value="1"/>
</dbReference>
<gene>
    <name evidence="23" type="primary">DCL3</name>
</gene>
<dbReference type="InterPro" id="IPR038248">
    <property type="entry name" value="Dicer_dimer_sf"/>
</dbReference>
<dbReference type="InterPro" id="IPR001650">
    <property type="entry name" value="Helicase_C-like"/>
</dbReference>
<dbReference type="SUPFAM" id="SSF54768">
    <property type="entry name" value="dsRNA-binding domain-like"/>
    <property type="match status" value="2"/>
</dbReference>
<proteinExistence type="evidence at transcript level"/>
<keyword evidence="7" id="KW-0255">Endonuclease</keyword>
<sequence>MASCSENRKRTRGGRRTGDAGEADDPLIVSCSEKKLSKIIVEPKKKSAEALEVDDLKGVRSNPELPVRRYQLEILQVAIENNTIVFLETGCGKTLISVLLMKQIAHKLRAQGGKCIIIFLAPTIQLVVQQFEVIRINTDLKVTYYYGAKGIDGWNIEIWKREFNSNEVLVMTPQILLDGLRLGLLTLELVDLLIFDECHHAWGRHPYAKIMNEYYFTTHDKPKIFGMTASPVIRKGVTSKHDCEDQIVRLEDILDSKVYTLKDRIELDLFVPTPVQIIKYYCRSSCLHDSLKLKLVALRDKVYQNHLSFSQFKDDEDFMTKMRKKIRNIHGNIEYCLEKLGLFCAYKAIQIYLGRDKRYANWVAGTVSFANLQDSIHLFLKSSLDIIEEALPTGFDELFNTIEGILVAVNRGLLTPKVCLLVQLILHYRTSEDMRCIIFVERVVVAAVISSLFQHLSCLSFINSDYLASATSPLGRRKQQEALGRLLSGQVNVLVCTDVVEEGIDVQSCSCVIRFDLPKTVRSFIQSRGRARQSKSCFVLLLERDNEKQQKLLFDIIQSEESMKELALNRNHTPYPREQSTVEAVVYRVTSTGATVNCDSSISFIYKYCAKLPGDRYYSPRPEFMARKVDGEDNMYECILRLPPNAPFQEVISPPNSNLLCAKQLACLEACKRLHAAGALDEYLQPVTEVMPEEEEMMNTGGKMSTGPGTTRRKELHSTTKADALFGSWGEEFTGVTLHVYKLVFTPQCNEEREYANFALLIEAVLDDDVASAEVDLFLTAGRIICSKFLQSGEMRLDSSQLKDAKAFQEILSNGIFGKLMYHPKKSDGPKNVTQNSFKTMEMKSQWVASNMYLLLPLKSDKIEASEKEVNIDWRCISRCASGARLFKFLSCSEKENGVRDILEEILVDQTTLLQCGADPTQVIRLASGPQMVSDLMDKAVIAVHTGKIYCIRQVLDDKTAESPFPISKESKGETYMSYYNYFEKKYGKKLKHVNQPLLQVKQSHRPHNLLTGHLEKSKDRGCNLKSDEANYVELPPELCLYLGVSGSVIRSLYFIPSVMHRLTSLMLASQLRKAIREERPKCPLVPVTLIMEALTTLRCLESFSFERLELLGDSFLKYAVSRHLFLKYEKKHEGQLSTRRSWAISNATLHRIAMTCNLPGYIQDEPFDPRHWAAPGMLCRRAIACRCNLKNLEDSVKCSSTREHKVVKIGKACGKGHRWMCSKTISDAVEALIAAHLVGGGPIAALELMKWMNMDVEFEPDLVEAAFQRAFVYPCVLRSTNLLGLESLLGYTFQNKGLLVEAITHASQQDPEGGCCYQRLEFLGDSVLDLLITRHLFSMHPGLTPGVLTDLRSAAVNNENFARVAVKQNIQKYLRHGSGALLTQITEFVKAVDQVKDGECRFSSFGGGLGGPKVLGDLVESLAGALLVDTRFDLDRVWEIMKPILSPIVSPETLNLHPLRELLELCYQKGYCISWKFTKQGKLTVASVEVQLEDSSVIVGTGSKMNKKTAKKVAAEHILSLMEEKGLYHPRRHYLQSSTNMTSKGTPDAMLVSLKDDQMVCTSRNGYYNKHNNVYDEKLLVVDSGDTTSKVEQLTASSAILEACDTLKFHVGLSKNECHVTRTDQNVSEEEQEGNSLYGGKMVTMDTNFKSALDKDYKQSITRDIRLDAISPKQKAGRPRMDQESSLSQETARKKPRLSETSENSRTSKKLFKEDNLVPDVKDISTQCWSPEGALTSSSKAEEASNHLEARHNGIHDNTLISTNRASIQSGTAPVIISRSMLKGVPRAVLHELCSKNKWSEPIFELIEEGGLPHTRSFVFGVHIPHSGLTKVQGYQKSHKKGAKDSAAFLMLLELEKQGLCLVDEVVSLGLSMVN</sequence>
<dbReference type="InterPro" id="IPR027417">
    <property type="entry name" value="P-loop_NTPase"/>
</dbReference>
<dbReference type="PROSITE" id="PS50142">
    <property type="entry name" value="RNASE_3_2"/>
    <property type="match status" value="2"/>
</dbReference>
<dbReference type="PROSITE" id="PS51192">
    <property type="entry name" value="HELICASE_ATP_BIND_1"/>
    <property type="match status" value="1"/>
</dbReference>
<keyword evidence="3" id="KW-0540">Nuclease</keyword>
<dbReference type="GO" id="GO:0003723">
    <property type="term" value="F:RNA binding"/>
    <property type="evidence" value="ECO:0007669"/>
    <property type="project" value="UniProtKB-UniRule"/>
</dbReference>
<dbReference type="CDD" id="cd00593">
    <property type="entry name" value="RIBOc"/>
    <property type="match status" value="2"/>
</dbReference>
<feature type="region of interest" description="Disordered" evidence="16">
    <location>
        <begin position="1"/>
        <end position="25"/>
    </location>
</feature>
<dbReference type="InterPro" id="IPR014720">
    <property type="entry name" value="dsRBD_dom"/>
</dbReference>
<feature type="region of interest" description="Disordered" evidence="16">
    <location>
        <begin position="1666"/>
        <end position="1713"/>
    </location>
</feature>
<reference evidence="23" key="1">
    <citation type="journal article" date="2015" name="Mol. Biol. Evol.">
        <title>Ancient Origin and Recent Innovations of RNA Polymerase IV and V.</title>
        <authorList>
            <person name="Huang Y."/>
            <person name="Kendall T."/>
            <person name="Forsythe E.S."/>
            <person name="Dorantes-Acosta A."/>
            <person name="Li S."/>
            <person name="Caballero-Perez J."/>
            <person name="Chen X."/>
            <person name="Arteaga-Vazquez M."/>
            <person name="Beilstein M.A."/>
            <person name="Mosher R.A."/>
        </authorList>
    </citation>
    <scope>NUCLEOTIDE SEQUENCE</scope>
</reference>
<feature type="domain" description="PAZ" evidence="19">
    <location>
        <begin position="912"/>
        <end position="1044"/>
    </location>
</feature>
<evidence type="ECO:0000259" key="21">
    <source>
        <dbReference type="PROSITE" id="PS51194"/>
    </source>
</evidence>
<dbReference type="InterPro" id="IPR011545">
    <property type="entry name" value="DEAD/DEAH_box_helicase_dom"/>
</dbReference>
<dbReference type="Pfam" id="PF03368">
    <property type="entry name" value="Dicer_dimer"/>
    <property type="match status" value="1"/>
</dbReference>
<feature type="compositionally biased region" description="Basic and acidic residues" evidence="16">
    <location>
        <begin position="1692"/>
        <end position="1701"/>
    </location>
</feature>